<keyword evidence="2" id="KW-0812">Transmembrane</keyword>
<dbReference type="InterPro" id="IPR011701">
    <property type="entry name" value="MFS"/>
</dbReference>
<dbReference type="InterPro" id="IPR036259">
    <property type="entry name" value="MFS_trans_sf"/>
</dbReference>
<protein>
    <submittedName>
        <fullName evidence="3">MFS transporter</fullName>
    </submittedName>
</protein>
<dbReference type="InterPro" id="IPR053160">
    <property type="entry name" value="MFS_DHA3_Transporter"/>
</dbReference>
<feature type="region of interest" description="Disordered" evidence="1">
    <location>
        <begin position="469"/>
        <end position="517"/>
    </location>
</feature>
<gene>
    <name evidence="3" type="ORF">HFV08_02820</name>
</gene>
<name>A0ABX1GVW6_9ACTN</name>
<dbReference type="Pfam" id="PF07690">
    <property type="entry name" value="MFS_1"/>
    <property type="match status" value="1"/>
</dbReference>
<dbReference type="SUPFAM" id="SSF103473">
    <property type="entry name" value="MFS general substrate transporter"/>
    <property type="match status" value="1"/>
</dbReference>
<dbReference type="PANTHER" id="PTHR23530:SF1">
    <property type="entry name" value="PERMEASE, MAJOR FACILITATOR SUPERFAMILY-RELATED"/>
    <property type="match status" value="1"/>
</dbReference>
<evidence type="ECO:0000256" key="2">
    <source>
        <dbReference type="SAM" id="Phobius"/>
    </source>
</evidence>
<dbReference type="RefSeq" id="WP_168535425.1">
    <property type="nucleotide sequence ID" value="NZ_JAAWWP010000001.1"/>
</dbReference>
<feature type="transmembrane region" description="Helical" evidence="2">
    <location>
        <begin position="373"/>
        <end position="390"/>
    </location>
</feature>
<keyword evidence="4" id="KW-1185">Reference proteome</keyword>
<feature type="transmembrane region" description="Helical" evidence="2">
    <location>
        <begin position="80"/>
        <end position="101"/>
    </location>
</feature>
<accession>A0ABX1GVW6</accession>
<reference evidence="3 4" key="1">
    <citation type="submission" date="2020-04" db="EMBL/GenBank/DDBJ databases">
        <title>Phylogenetic Diversity and Antibacterial Activity against Ralstonia solanacearum of Endophytic Actinomycete Isolated from Moss.</title>
        <authorList>
            <person name="Zhuang X."/>
        </authorList>
    </citation>
    <scope>NUCLEOTIDE SEQUENCE [LARGE SCALE GENOMIC DNA]</scope>
    <source>
        <strain evidence="3 4">LD120</strain>
    </source>
</reference>
<evidence type="ECO:0000313" key="4">
    <source>
        <dbReference type="Proteomes" id="UP000772196"/>
    </source>
</evidence>
<keyword evidence="2" id="KW-1133">Transmembrane helix</keyword>
<dbReference type="EMBL" id="JAAWWP010000001">
    <property type="protein sequence ID" value="NKI40202.1"/>
    <property type="molecule type" value="Genomic_DNA"/>
</dbReference>
<feature type="compositionally biased region" description="Gly residues" evidence="1">
    <location>
        <begin position="245"/>
        <end position="258"/>
    </location>
</feature>
<feature type="transmembrane region" description="Helical" evidence="2">
    <location>
        <begin position="414"/>
        <end position="433"/>
    </location>
</feature>
<sequence>MAAHRRGGLPPGSDPPLRAVRARLPLPRSAARPTATTLTDTARRIIRLNYGFQLLFNLLWWMPVFYAYQKAAGLSDGQIFGIQSIYYVAFCLFEIPTGLIADRIGTRNCLRAGAVVMTAANLAPVFSPSYTGFLVHFLAIAAGRSLTSGAASAYLYDGLRAEKCDEHYLKAEGTARALGLAAKVLCWPFVGPLMALAHAAPYVLSAASAAGSLACAIALPRLAGPTGEPGSAGSGRTVKSASGKGSSGAGARAGGGKAGARPGRGAFLRDAGTALRCVARSPWLALVMVQGVAVFTLSRICQVNLFQPILLDHGIAESSHGGVLAAMTVAEAVGSARPQWLSRRLTPVAWVSILSLALAATLAGIILGGPWTVIALLCLFAAATGFAYPVQRKLVNDAVPADAPRATLLSVESIVDRAVCALAAIAVGAYLSAGHLDALLWHSALATAVLLGAFQLVLRSGVLKRHLEENGGGPESAKAGVSAQAMDVDMDDVRPEADVQPEADAESGADAQSKAGV</sequence>
<comment type="caution">
    <text evidence="3">The sequence shown here is derived from an EMBL/GenBank/DDBJ whole genome shotgun (WGS) entry which is preliminary data.</text>
</comment>
<proteinExistence type="predicted"/>
<feature type="transmembrane region" description="Helical" evidence="2">
    <location>
        <begin position="50"/>
        <end position="68"/>
    </location>
</feature>
<feature type="transmembrane region" description="Helical" evidence="2">
    <location>
        <begin position="347"/>
        <end position="367"/>
    </location>
</feature>
<dbReference type="Gene3D" id="1.20.1250.20">
    <property type="entry name" value="MFS general substrate transporter like domains"/>
    <property type="match status" value="1"/>
</dbReference>
<dbReference type="Proteomes" id="UP000772196">
    <property type="component" value="Unassembled WGS sequence"/>
</dbReference>
<evidence type="ECO:0000256" key="1">
    <source>
        <dbReference type="SAM" id="MobiDB-lite"/>
    </source>
</evidence>
<feature type="transmembrane region" description="Helical" evidence="2">
    <location>
        <begin position="439"/>
        <end position="458"/>
    </location>
</feature>
<dbReference type="PANTHER" id="PTHR23530">
    <property type="entry name" value="TRANSPORT PROTEIN-RELATED"/>
    <property type="match status" value="1"/>
</dbReference>
<feature type="region of interest" description="Disordered" evidence="1">
    <location>
        <begin position="227"/>
        <end position="262"/>
    </location>
</feature>
<dbReference type="CDD" id="cd06174">
    <property type="entry name" value="MFS"/>
    <property type="match status" value="1"/>
</dbReference>
<organism evidence="3 4">
    <name type="scientific">Streptomyces physcomitrii</name>
    <dbReference type="NCBI Taxonomy" id="2724184"/>
    <lineage>
        <taxon>Bacteria</taxon>
        <taxon>Bacillati</taxon>
        <taxon>Actinomycetota</taxon>
        <taxon>Actinomycetes</taxon>
        <taxon>Kitasatosporales</taxon>
        <taxon>Streptomycetaceae</taxon>
        <taxon>Streptomyces</taxon>
    </lineage>
</organism>
<evidence type="ECO:0000313" key="3">
    <source>
        <dbReference type="EMBL" id="NKI40202.1"/>
    </source>
</evidence>
<keyword evidence="2" id="KW-0472">Membrane</keyword>